<evidence type="ECO:0000256" key="6">
    <source>
        <dbReference type="ARBA" id="ARBA00023277"/>
    </source>
</evidence>
<keyword evidence="14" id="KW-1185">Reference proteome</keyword>
<dbReference type="EMBL" id="BAABFC010000012">
    <property type="protein sequence ID" value="GAA4499048.1"/>
    <property type="molecule type" value="Genomic_DNA"/>
</dbReference>
<evidence type="ECO:0000259" key="12">
    <source>
        <dbReference type="PROSITE" id="PS51760"/>
    </source>
</evidence>
<evidence type="ECO:0000256" key="9">
    <source>
        <dbReference type="PROSITE-ProRule" id="PRU10061"/>
    </source>
</evidence>
<evidence type="ECO:0000313" key="14">
    <source>
        <dbReference type="Proteomes" id="UP001501321"/>
    </source>
</evidence>
<evidence type="ECO:0000256" key="2">
    <source>
        <dbReference type="ARBA" id="ARBA00007495"/>
    </source>
</evidence>
<keyword evidence="8 10" id="KW-0624">Polysaccharide degradation</keyword>
<dbReference type="InterPro" id="IPR001000">
    <property type="entry name" value="GH10_dom"/>
</dbReference>
<keyword evidence="3" id="KW-0858">Xylan degradation</keyword>
<comment type="caution">
    <text evidence="13">The sequence shown here is derived from an EMBL/GenBank/DDBJ whole genome shotgun (WGS) entry which is preliminary data.</text>
</comment>
<dbReference type="InterPro" id="IPR031158">
    <property type="entry name" value="GH10_AS"/>
</dbReference>
<keyword evidence="5 10" id="KW-0378">Hydrolase</keyword>
<evidence type="ECO:0000256" key="5">
    <source>
        <dbReference type="ARBA" id="ARBA00022801"/>
    </source>
</evidence>
<dbReference type="PRINTS" id="PR00134">
    <property type="entry name" value="GLHYDRLASE10"/>
</dbReference>
<keyword evidence="6 10" id="KW-0119">Carbohydrate metabolism</keyword>
<feature type="signal peptide" evidence="11">
    <location>
        <begin position="1"/>
        <end position="19"/>
    </location>
</feature>
<dbReference type="PROSITE" id="PS00591">
    <property type="entry name" value="GH10_1"/>
    <property type="match status" value="1"/>
</dbReference>
<evidence type="ECO:0000256" key="4">
    <source>
        <dbReference type="ARBA" id="ARBA00022729"/>
    </source>
</evidence>
<accession>A0ABP8Q7T3</accession>
<protein>
    <recommendedName>
        <fullName evidence="10">Beta-xylanase</fullName>
        <ecNumber evidence="10">3.2.1.8</ecNumber>
    </recommendedName>
</protein>
<keyword evidence="4 11" id="KW-0732">Signal</keyword>
<evidence type="ECO:0000256" key="8">
    <source>
        <dbReference type="ARBA" id="ARBA00023326"/>
    </source>
</evidence>
<reference evidence="14" key="1">
    <citation type="journal article" date="2019" name="Int. J. Syst. Evol. Microbiol.">
        <title>The Global Catalogue of Microorganisms (GCM) 10K type strain sequencing project: providing services to taxonomists for standard genome sequencing and annotation.</title>
        <authorList>
            <consortium name="The Broad Institute Genomics Platform"/>
            <consortium name="The Broad Institute Genome Sequencing Center for Infectious Disease"/>
            <person name="Wu L."/>
            <person name="Ma J."/>
        </authorList>
    </citation>
    <scope>NUCLEOTIDE SEQUENCE [LARGE SCALE GENOMIC DNA]</scope>
    <source>
        <strain evidence="14">JCM 32226</strain>
    </source>
</reference>
<evidence type="ECO:0000256" key="10">
    <source>
        <dbReference type="RuleBase" id="RU361174"/>
    </source>
</evidence>
<comment type="similarity">
    <text evidence="2 10">Belongs to the glycosyl hydrolase 10 (cellulase F) family.</text>
</comment>
<dbReference type="Pfam" id="PF00331">
    <property type="entry name" value="Glyco_hydro_10"/>
    <property type="match status" value="1"/>
</dbReference>
<dbReference type="PROSITE" id="PS51760">
    <property type="entry name" value="GH10_2"/>
    <property type="match status" value="1"/>
</dbReference>
<organism evidence="13 14">
    <name type="scientific">Pseudaeromonas paramecii</name>
    <dbReference type="NCBI Taxonomy" id="2138166"/>
    <lineage>
        <taxon>Bacteria</taxon>
        <taxon>Pseudomonadati</taxon>
        <taxon>Pseudomonadota</taxon>
        <taxon>Gammaproteobacteria</taxon>
        <taxon>Aeromonadales</taxon>
        <taxon>Aeromonadaceae</taxon>
        <taxon>Pseudaeromonas</taxon>
    </lineage>
</organism>
<dbReference type="SUPFAM" id="SSF51445">
    <property type="entry name" value="(Trans)glycosidases"/>
    <property type="match status" value="1"/>
</dbReference>
<dbReference type="EC" id="3.2.1.8" evidence="10"/>
<feature type="chain" id="PRO_5045117400" description="Beta-xylanase" evidence="11">
    <location>
        <begin position="20"/>
        <end position="361"/>
    </location>
</feature>
<dbReference type="Gene3D" id="3.20.20.80">
    <property type="entry name" value="Glycosidases"/>
    <property type="match status" value="1"/>
</dbReference>
<dbReference type="PROSITE" id="PS51257">
    <property type="entry name" value="PROKAR_LIPOPROTEIN"/>
    <property type="match status" value="1"/>
</dbReference>
<dbReference type="RefSeq" id="WP_345012307.1">
    <property type="nucleotide sequence ID" value="NZ_BAABFC010000012.1"/>
</dbReference>
<dbReference type="InterPro" id="IPR017853">
    <property type="entry name" value="GH"/>
</dbReference>
<feature type="domain" description="GH10" evidence="12">
    <location>
        <begin position="54"/>
        <end position="357"/>
    </location>
</feature>
<keyword evidence="7 10" id="KW-0326">Glycosidase</keyword>
<gene>
    <name evidence="13" type="ORF">GCM10023095_18510</name>
</gene>
<dbReference type="PANTHER" id="PTHR31490:SF88">
    <property type="entry name" value="BETA-XYLANASE"/>
    <property type="match status" value="1"/>
</dbReference>
<evidence type="ECO:0000256" key="1">
    <source>
        <dbReference type="ARBA" id="ARBA00000681"/>
    </source>
</evidence>
<evidence type="ECO:0000256" key="11">
    <source>
        <dbReference type="SAM" id="SignalP"/>
    </source>
</evidence>
<comment type="catalytic activity">
    <reaction evidence="1 10">
        <text>Endohydrolysis of (1-&gt;4)-beta-D-xylosidic linkages in xylans.</text>
        <dbReference type="EC" id="3.2.1.8"/>
    </reaction>
</comment>
<dbReference type="SMART" id="SM00633">
    <property type="entry name" value="Glyco_10"/>
    <property type="match status" value="1"/>
</dbReference>
<dbReference type="InterPro" id="IPR044846">
    <property type="entry name" value="GH10"/>
</dbReference>
<proteinExistence type="inferred from homology"/>
<evidence type="ECO:0000313" key="13">
    <source>
        <dbReference type="EMBL" id="GAA4499048.1"/>
    </source>
</evidence>
<sequence length="361" mass="41073">MTKHSLLSLLMLCFATAGCNQKSPSAVPDNSQVSEGLAAVSPVTVGVAVGIGRFESQASLRYSPEAKALQQTVAREFNQVVAENVMKPQYIHPSENSYFWDDADYLVDFAKQHDMAVHGHTLVWHQALPDWMNTYSGNWDDMLKEHITTIVSHYAADIDSWDVVNEAFLDDGSPRQSIWQTNLPDYIAKAFNYANQADPDAELYYNDYNIAGMSKKLDAVLAMAKSLRQRNIEITGIGFQMHIDRYWPSLDNIREAFQKTVAAGLKVRISELDIRMNVNGTETELSPELAHLQQQRYQDIILLYLNTVPEEYRGGITFWGVSDKNSWVNYYYQHADWPLLFDDKLQRKAAWQGVFNAFTSH</sequence>
<feature type="active site" description="Nucleophile" evidence="9">
    <location>
        <position position="271"/>
    </location>
</feature>
<dbReference type="PANTHER" id="PTHR31490">
    <property type="entry name" value="GLYCOSYL HYDROLASE"/>
    <property type="match status" value="1"/>
</dbReference>
<evidence type="ECO:0000256" key="7">
    <source>
        <dbReference type="ARBA" id="ARBA00023295"/>
    </source>
</evidence>
<dbReference type="Proteomes" id="UP001501321">
    <property type="component" value="Unassembled WGS sequence"/>
</dbReference>
<name>A0ABP8Q7T3_9GAMM</name>
<evidence type="ECO:0000256" key="3">
    <source>
        <dbReference type="ARBA" id="ARBA00022651"/>
    </source>
</evidence>